<evidence type="ECO:0000313" key="2">
    <source>
        <dbReference type="EMBL" id="KAL2340442.1"/>
    </source>
</evidence>
<protein>
    <submittedName>
        <fullName evidence="2">Uncharacterized protein</fullName>
    </submittedName>
</protein>
<dbReference type="AlphaFoldDB" id="A0ABD1MY34"/>
<feature type="region of interest" description="Disordered" evidence="1">
    <location>
        <begin position="1"/>
        <end position="38"/>
    </location>
</feature>
<proteinExistence type="predicted"/>
<evidence type="ECO:0000313" key="3">
    <source>
        <dbReference type="Proteomes" id="UP001603857"/>
    </source>
</evidence>
<reference evidence="2 3" key="1">
    <citation type="submission" date="2024-08" db="EMBL/GenBank/DDBJ databases">
        <title>Insights into the chromosomal genome structure of Flemingia macrophylla.</title>
        <authorList>
            <person name="Ding Y."/>
            <person name="Zhao Y."/>
            <person name="Bi W."/>
            <person name="Wu M."/>
            <person name="Zhao G."/>
            <person name="Gong Y."/>
            <person name="Li W."/>
            <person name="Zhang P."/>
        </authorList>
    </citation>
    <scope>NUCLEOTIDE SEQUENCE [LARGE SCALE GENOMIC DNA]</scope>
    <source>
        <strain evidence="2">DYQJB</strain>
        <tissue evidence="2">Leaf</tissue>
    </source>
</reference>
<feature type="compositionally biased region" description="Polar residues" evidence="1">
    <location>
        <begin position="123"/>
        <end position="146"/>
    </location>
</feature>
<accession>A0ABD1MY34</accession>
<dbReference type="Proteomes" id="UP001603857">
    <property type="component" value="Unassembled WGS sequence"/>
</dbReference>
<feature type="compositionally biased region" description="Low complexity" evidence="1">
    <location>
        <begin position="71"/>
        <end position="113"/>
    </location>
</feature>
<gene>
    <name evidence="2" type="ORF">Fmac_008382</name>
</gene>
<evidence type="ECO:0000256" key="1">
    <source>
        <dbReference type="SAM" id="MobiDB-lite"/>
    </source>
</evidence>
<feature type="region of interest" description="Disordered" evidence="1">
    <location>
        <begin position="71"/>
        <end position="154"/>
    </location>
</feature>
<keyword evidence="3" id="KW-1185">Reference proteome</keyword>
<sequence length="188" mass="20043">MQYTINNIQPEYMSSGGCDPPRPPSPSGNKGKQVMKGKKRYEIKALSHRDNLTSSTPSAFVALIPSPVVTSTLSPSPVVTSTPSPSPIVASTPSLSPALASTPSPSPTVASTPSPSPAIRSILSPSPGITSTLTPTFVNQPPANENINEEDPPLDDLPLIEPTNRWKILKLDFLKLYDRGRTRSNKCN</sequence>
<organism evidence="2 3">
    <name type="scientific">Flemingia macrophylla</name>
    <dbReference type="NCBI Taxonomy" id="520843"/>
    <lineage>
        <taxon>Eukaryota</taxon>
        <taxon>Viridiplantae</taxon>
        <taxon>Streptophyta</taxon>
        <taxon>Embryophyta</taxon>
        <taxon>Tracheophyta</taxon>
        <taxon>Spermatophyta</taxon>
        <taxon>Magnoliopsida</taxon>
        <taxon>eudicotyledons</taxon>
        <taxon>Gunneridae</taxon>
        <taxon>Pentapetalae</taxon>
        <taxon>rosids</taxon>
        <taxon>fabids</taxon>
        <taxon>Fabales</taxon>
        <taxon>Fabaceae</taxon>
        <taxon>Papilionoideae</taxon>
        <taxon>50 kb inversion clade</taxon>
        <taxon>NPAAA clade</taxon>
        <taxon>indigoferoid/millettioid clade</taxon>
        <taxon>Phaseoleae</taxon>
        <taxon>Flemingia</taxon>
    </lineage>
</organism>
<name>A0ABD1MY34_9FABA</name>
<comment type="caution">
    <text evidence="2">The sequence shown here is derived from an EMBL/GenBank/DDBJ whole genome shotgun (WGS) entry which is preliminary data.</text>
</comment>
<dbReference type="EMBL" id="JBGMDY010000003">
    <property type="protein sequence ID" value="KAL2340442.1"/>
    <property type="molecule type" value="Genomic_DNA"/>
</dbReference>